<feature type="compositionally biased region" description="Polar residues" evidence="1">
    <location>
        <begin position="528"/>
        <end position="546"/>
    </location>
</feature>
<name>A0A9P6U5G1_9FUNG</name>
<feature type="region of interest" description="Disordered" evidence="1">
    <location>
        <begin position="273"/>
        <end position="373"/>
    </location>
</feature>
<dbReference type="Proteomes" id="UP000726737">
    <property type="component" value="Unassembled WGS sequence"/>
</dbReference>
<feature type="region of interest" description="Disordered" evidence="1">
    <location>
        <begin position="1050"/>
        <end position="1081"/>
    </location>
</feature>
<comment type="caution">
    <text evidence="2">The sequence shown here is derived from an EMBL/GenBank/DDBJ whole genome shotgun (WGS) entry which is preliminary data.</text>
</comment>
<feature type="compositionally biased region" description="Low complexity" evidence="1">
    <location>
        <begin position="894"/>
        <end position="918"/>
    </location>
</feature>
<feature type="compositionally biased region" description="Polar residues" evidence="1">
    <location>
        <begin position="875"/>
        <end position="887"/>
    </location>
</feature>
<evidence type="ECO:0000313" key="2">
    <source>
        <dbReference type="EMBL" id="KAG0261358.1"/>
    </source>
</evidence>
<gene>
    <name evidence="2" type="ORF">BG011_001071</name>
</gene>
<reference evidence="2" key="1">
    <citation type="journal article" date="2020" name="Fungal Divers.">
        <title>Resolving the Mortierellaceae phylogeny through synthesis of multi-gene phylogenetics and phylogenomics.</title>
        <authorList>
            <person name="Vandepol N."/>
            <person name="Liber J."/>
            <person name="Desiro A."/>
            <person name="Na H."/>
            <person name="Kennedy M."/>
            <person name="Barry K."/>
            <person name="Grigoriev I.V."/>
            <person name="Miller A.N."/>
            <person name="O'Donnell K."/>
            <person name="Stajich J.E."/>
            <person name="Bonito G."/>
        </authorList>
    </citation>
    <scope>NUCLEOTIDE SEQUENCE</scope>
    <source>
        <strain evidence="2">KOD948</strain>
    </source>
</reference>
<dbReference type="AlphaFoldDB" id="A0A9P6U5G1"/>
<feature type="compositionally biased region" description="Low complexity" evidence="1">
    <location>
        <begin position="1142"/>
        <end position="1153"/>
    </location>
</feature>
<feature type="compositionally biased region" description="Polar residues" evidence="1">
    <location>
        <begin position="329"/>
        <end position="353"/>
    </location>
</feature>
<feature type="compositionally biased region" description="Polar residues" evidence="1">
    <location>
        <begin position="273"/>
        <end position="283"/>
    </location>
</feature>
<accession>A0A9P6U5G1</accession>
<feature type="compositionally biased region" description="Basic and acidic residues" evidence="1">
    <location>
        <begin position="861"/>
        <end position="873"/>
    </location>
</feature>
<sequence length="1233" mass="132720">MSVISRLGPTTSSAIFGDWDIELKIEHRTQTRPKAVNPDGKVSPQATTTAVATTGGGGGGNGCGSIVVGAGPGIHTAASGTPPLSTFPSSIPTSPSLPSPCSTHHIPAFNAIKGQPTHNNATSSIAAATSNTSVSATSATAAAGKQLSKDDHIQGNDALPPTSARSSFLKALGKFKNKHLQQKRLSAPPPAITKMDPLTSTTHDRRTSYIIPPIRFDEVETQPPQPMLDNTKTALDEDMSGDSVKQPVIIVEEDVAAGGSSSLRIKLKNKVSHTLASMRSSSNLREKAKTQHSESTDPSLHPEVSSKLNERRKSALAVLFSEESRDDTSTSVTANSPGDRTPAQSKNRQSKISWTFPRVRPLEPSQGSRQQIPWGTASNISNAESTDIPGAIDQHDTVMRSAETGQDGDGSTTLHQQLEELKVDELDSDHSLDIILPVDYEDYTQFAELPLKKRKKLERSLASSLAVENGTKRPSSMRASADVMRRFLTLPESSKKNNSKDGEDSIVESVEVLSRDAGAMNSNKKRPQASTESGQKLSKKTGQQTAEWRRSILKTLHLGKGQHNTRKQPAVTSVQDQSPFTLPPQGTALESVPEQQVSQSPGSDTTRLARSGSVRSTRSQSLTTSTHPALLATTLSKPRGQGLRRETLEMAMQRRRQSSAARSNFSGTEIPPSFPLSSEFFGFDNISTTNITHTFTSFTLELADMHHAHEVINNSAVPGLFDFKRRQPRLTMSSNIMELDTDQEFKGFDSDGDAISGYTGDADVSMDDIQVPPKSPTTPRPSFSQFKARARLASSAAEQASRRKISSVDGDSDTVPELPTLMIRTRDLNRSNGGRGGGGYSRSPRPQGGNFFGGEHGQQGNERDSPRSPRHAEATSPTGSRKTNRNNFGLGVETTSPTSPSSADPSLSSRAARSPMSMEEIASWKPRNIAPQGRPHIPILDTKPLKVTRGSGVSSSTTLVPSSRTPYSDMLTESPMFISPTPGAEEQGPLHSHQPSLSASSSHHYHHQSQTSGDTLVPYHLKNFSSGSTMSASSGLSAQTLAGFHPHQFQVRSSADARPTIPSAREFDPDEEFSPTTPADLKAMDFEALLATAEREHQKGWEDLMASKRNESAQTKATISAFPQPPSVQPLKISSASKANRSSPQTQQSQQQQRGTVAFDLGPSDDGTGTGTGTGSDRSTRSRRVMKKKMSVIRLTGNGNVQGRREDDGVIRVSMSSVPSSVSQHSQQQFWRE</sequence>
<feature type="compositionally biased region" description="Basic and acidic residues" evidence="1">
    <location>
        <begin position="284"/>
        <end position="295"/>
    </location>
</feature>
<feature type="region of interest" description="Disordered" evidence="1">
    <location>
        <begin position="756"/>
        <end position="918"/>
    </location>
</feature>
<feature type="compositionally biased region" description="Basic residues" evidence="1">
    <location>
        <begin position="1181"/>
        <end position="1191"/>
    </location>
</feature>
<feature type="compositionally biased region" description="Polar residues" evidence="1">
    <location>
        <begin position="1132"/>
        <end position="1141"/>
    </location>
</feature>
<feature type="region of interest" description="Disordered" evidence="1">
    <location>
        <begin position="1110"/>
        <end position="1207"/>
    </location>
</feature>
<keyword evidence="3" id="KW-1185">Reference proteome</keyword>
<evidence type="ECO:0000256" key="1">
    <source>
        <dbReference type="SAM" id="MobiDB-lite"/>
    </source>
</evidence>
<evidence type="ECO:0000313" key="3">
    <source>
        <dbReference type="Proteomes" id="UP000726737"/>
    </source>
</evidence>
<dbReference type="OrthoDB" id="2444153at2759"/>
<dbReference type="EMBL" id="JAAAJA010000126">
    <property type="protein sequence ID" value="KAG0261358.1"/>
    <property type="molecule type" value="Genomic_DNA"/>
</dbReference>
<protein>
    <submittedName>
        <fullName evidence="2">Uncharacterized protein</fullName>
    </submittedName>
</protein>
<feature type="compositionally biased region" description="Polar residues" evidence="1">
    <location>
        <begin position="570"/>
        <end position="580"/>
    </location>
</feature>
<feature type="compositionally biased region" description="Low complexity" evidence="1">
    <location>
        <begin position="613"/>
        <end position="626"/>
    </location>
</feature>
<proteinExistence type="predicted"/>
<feature type="region of interest" description="Disordered" evidence="1">
    <location>
        <begin position="947"/>
        <end position="1018"/>
    </location>
</feature>
<feature type="compositionally biased region" description="Low complexity" evidence="1">
    <location>
        <begin position="948"/>
        <end position="966"/>
    </location>
</feature>
<organism evidence="2 3">
    <name type="scientific">Mortierella polycephala</name>
    <dbReference type="NCBI Taxonomy" id="41804"/>
    <lineage>
        <taxon>Eukaryota</taxon>
        <taxon>Fungi</taxon>
        <taxon>Fungi incertae sedis</taxon>
        <taxon>Mucoromycota</taxon>
        <taxon>Mortierellomycotina</taxon>
        <taxon>Mortierellomycetes</taxon>
        <taxon>Mortierellales</taxon>
        <taxon>Mortierellaceae</taxon>
        <taxon>Mortierella</taxon>
    </lineage>
</organism>
<feature type="compositionally biased region" description="Low complexity" evidence="1">
    <location>
        <begin position="991"/>
        <end position="1012"/>
    </location>
</feature>
<feature type="region of interest" description="Disordered" evidence="1">
    <location>
        <begin position="512"/>
        <end position="644"/>
    </location>
</feature>
<feature type="compositionally biased region" description="Polar residues" evidence="1">
    <location>
        <begin position="593"/>
        <end position="608"/>
    </location>
</feature>
<feature type="region of interest" description="Disordered" evidence="1">
    <location>
        <begin position="143"/>
        <end position="164"/>
    </location>
</feature>